<sequence length="108" mass="11842">MQASNPKNPTHRPTLSSRLSRTVPQYFVRLTNEPSNGLHYIVRHAQERTAPTLTAVSQQLQRRSRTLSLATIDAADATSILGDDMRAAAESLTRIKDTLSAVLSDDAV</sequence>
<reference evidence="2 3" key="1">
    <citation type="journal article" date="2018" name="Mol. Biol. Evol.">
        <title>Analysis of the draft genome of the red seaweed Gracilariopsis chorda provides insights into genome size evolution in Rhodophyta.</title>
        <authorList>
            <person name="Lee J."/>
            <person name="Yang E.C."/>
            <person name="Graf L."/>
            <person name="Yang J.H."/>
            <person name="Qiu H."/>
            <person name="Zel Zion U."/>
            <person name="Chan C.X."/>
            <person name="Stephens T.G."/>
            <person name="Weber A.P.M."/>
            <person name="Boo G.H."/>
            <person name="Boo S.M."/>
            <person name="Kim K.M."/>
            <person name="Shin Y."/>
            <person name="Jung M."/>
            <person name="Lee S.J."/>
            <person name="Yim H.S."/>
            <person name="Lee J.H."/>
            <person name="Bhattacharya D."/>
            <person name="Yoon H.S."/>
        </authorList>
    </citation>
    <scope>NUCLEOTIDE SEQUENCE [LARGE SCALE GENOMIC DNA]</scope>
    <source>
        <strain evidence="2 3">SKKU-2015</strain>
        <tissue evidence="2">Whole body</tissue>
    </source>
</reference>
<keyword evidence="3" id="KW-1185">Reference proteome</keyword>
<feature type="region of interest" description="Disordered" evidence="1">
    <location>
        <begin position="1"/>
        <end position="20"/>
    </location>
</feature>
<evidence type="ECO:0000313" key="2">
    <source>
        <dbReference type="EMBL" id="PXF49414.1"/>
    </source>
</evidence>
<dbReference type="InterPro" id="IPR019320">
    <property type="entry name" value="BORCS8"/>
</dbReference>
<evidence type="ECO:0000256" key="1">
    <source>
        <dbReference type="SAM" id="MobiDB-lite"/>
    </source>
</evidence>
<dbReference type="AlphaFoldDB" id="A0A2V3J4X6"/>
<evidence type="ECO:0000313" key="3">
    <source>
        <dbReference type="Proteomes" id="UP000247409"/>
    </source>
</evidence>
<dbReference type="Proteomes" id="UP000247409">
    <property type="component" value="Unassembled WGS sequence"/>
</dbReference>
<dbReference type="Pfam" id="PF10167">
    <property type="entry name" value="BORCS8"/>
    <property type="match status" value="1"/>
</dbReference>
<proteinExistence type="predicted"/>
<name>A0A2V3J4X6_9FLOR</name>
<organism evidence="2 3">
    <name type="scientific">Gracilariopsis chorda</name>
    <dbReference type="NCBI Taxonomy" id="448386"/>
    <lineage>
        <taxon>Eukaryota</taxon>
        <taxon>Rhodophyta</taxon>
        <taxon>Florideophyceae</taxon>
        <taxon>Rhodymeniophycidae</taxon>
        <taxon>Gracilariales</taxon>
        <taxon>Gracilariaceae</taxon>
        <taxon>Gracilariopsis</taxon>
    </lineage>
</organism>
<dbReference type="EMBL" id="NBIV01000005">
    <property type="protein sequence ID" value="PXF49414.1"/>
    <property type="molecule type" value="Genomic_DNA"/>
</dbReference>
<protein>
    <submittedName>
        <fullName evidence="2">Uncharacterized protein</fullName>
    </submittedName>
</protein>
<accession>A0A2V3J4X6</accession>
<gene>
    <name evidence="2" type="ORF">BWQ96_00730</name>
</gene>
<comment type="caution">
    <text evidence="2">The sequence shown here is derived from an EMBL/GenBank/DDBJ whole genome shotgun (WGS) entry which is preliminary data.</text>
</comment>